<sequence>MNRFQGKTILITGGTSGIGLAGAAKLADEGADVIVTGRSTEHLARAAEVLGDRAMVVNDDQLSPESPQRLARVAREAGGLDGIWLNAGYAAASPIEDLTRSETESMFAVNTVAPMLQMGALSPMVRSGGSVLVTSSTATYEGGKDLSLYSATKAALLSSARCWATELSPRNIRVNTLVPGPITSNLRTGLPAEIRSTFESELADQVLLRRVGDAKEAAAFAAFLLSDDASFVTGSSHYVDGGLLLH</sequence>
<keyword evidence="2" id="KW-0560">Oxidoreductase</keyword>
<dbReference type="PRINTS" id="PR00081">
    <property type="entry name" value="GDHRDH"/>
</dbReference>
<dbReference type="EMBL" id="CP015961">
    <property type="protein sequence ID" value="ANI92947.1"/>
    <property type="molecule type" value="Genomic_DNA"/>
</dbReference>
<dbReference type="InterPro" id="IPR057326">
    <property type="entry name" value="KR_dom"/>
</dbReference>
<dbReference type="Gene3D" id="3.40.50.720">
    <property type="entry name" value="NAD(P)-binding Rossmann-like Domain"/>
    <property type="match status" value="1"/>
</dbReference>
<keyword evidence="5" id="KW-1185">Reference proteome</keyword>
<dbReference type="PANTHER" id="PTHR43477:SF1">
    <property type="entry name" value="DIHYDROANTICAPSIN 7-DEHYDROGENASE"/>
    <property type="match status" value="1"/>
</dbReference>
<dbReference type="STRING" id="499555.BJL86_2181"/>
<reference evidence="4 5" key="1">
    <citation type="submission" date="2016-06" db="EMBL/GenBank/DDBJ databases">
        <title>Complete genome sequence of a saline-alkali tolerant type strain Dietzia timorensis ID05-A0528T.</title>
        <authorList>
            <person name="Wu X."/>
        </authorList>
    </citation>
    <scope>NUCLEOTIDE SEQUENCE [LARGE SCALE GENOMIC DNA]</scope>
    <source>
        <strain evidence="4 5">ID05-A0528</strain>
    </source>
</reference>
<dbReference type="InterPro" id="IPR051122">
    <property type="entry name" value="SDR_DHRS6-like"/>
</dbReference>
<accession>A0A173LNX2</accession>
<organism evidence="4 5">
    <name type="scientific">Dietzia timorensis</name>
    <dbReference type="NCBI Taxonomy" id="499555"/>
    <lineage>
        <taxon>Bacteria</taxon>
        <taxon>Bacillati</taxon>
        <taxon>Actinomycetota</taxon>
        <taxon>Actinomycetes</taxon>
        <taxon>Mycobacteriales</taxon>
        <taxon>Dietziaceae</taxon>
        <taxon>Dietzia</taxon>
    </lineage>
</organism>
<dbReference type="Proteomes" id="UP000186104">
    <property type="component" value="Chromosome"/>
</dbReference>
<dbReference type="RefSeq" id="WP_067476779.1">
    <property type="nucleotide sequence ID" value="NZ_CP015961.1"/>
</dbReference>
<dbReference type="InterPro" id="IPR002347">
    <property type="entry name" value="SDR_fam"/>
</dbReference>
<evidence type="ECO:0000313" key="4">
    <source>
        <dbReference type="EMBL" id="ANI92947.1"/>
    </source>
</evidence>
<name>A0A173LNX2_9ACTN</name>
<evidence type="ECO:0000256" key="1">
    <source>
        <dbReference type="ARBA" id="ARBA00006484"/>
    </source>
</evidence>
<evidence type="ECO:0000256" key="2">
    <source>
        <dbReference type="ARBA" id="ARBA00023002"/>
    </source>
</evidence>
<evidence type="ECO:0000313" key="5">
    <source>
        <dbReference type="Proteomes" id="UP000186104"/>
    </source>
</evidence>
<dbReference type="Pfam" id="PF13561">
    <property type="entry name" value="adh_short_C2"/>
    <property type="match status" value="1"/>
</dbReference>
<dbReference type="InterPro" id="IPR036291">
    <property type="entry name" value="NAD(P)-bd_dom_sf"/>
</dbReference>
<dbReference type="OrthoDB" id="9803333at2"/>
<gene>
    <name evidence="4" type="ORF">BJL86_2181</name>
</gene>
<dbReference type="GO" id="GO:0016491">
    <property type="term" value="F:oxidoreductase activity"/>
    <property type="evidence" value="ECO:0007669"/>
    <property type="project" value="UniProtKB-KW"/>
</dbReference>
<dbReference type="AlphaFoldDB" id="A0A173LNX2"/>
<feature type="domain" description="Ketoreductase" evidence="3">
    <location>
        <begin position="7"/>
        <end position="185"/>
    </location>
</feature>
<comment type="similarity">
    <text evidence="1">Belongs to the short-chain dehydrogenases/reductases (SDR) family.</text>
</comment>
<dbReference type="SUPFAM" id="SSF51735">
    <property type="entry name" value="NAD(P)-binding Rossmann-fold domains"/>
    <property type="match status" value="1"/>
</dbReference>
<dbReference type="KEGG" id="dtm:BJL86_2181"/>
<proteinExistence type="inferred from homology"/>
<dbReference type="SMART" id="SM00822">
    <property type="entry name" value="PKS_KR"/>
    <property type="match status" value="1"/>
</dbReference>
<dbReference type="CDD" id="cd05233">
    <property type="entry name" value="SDR_c"/>
    <property type="match status" value="1"/>
</dbReference>
<evidence type="ECO:0000259" key="3">
    <source>
        <dbReference type="SMART" id="SM00822"/>
    </source>
</evidence>
<protein>
    <submittedName>
        <fullName evidence="4">Putative oxidoreductase YkvO</fullName>
    </submittedName>
</protein>
<dbReference type="PANTHER" id="PTHR43477">
    <property type="entry name" value="DIHYDROANTICAPSIN 7-DEHYDROGENASE"/>
    <property type="match status" value="1"/>
</dbReference>
<dbReference type="FunFam" id="3.40.50.720:FF:000084">
    <property type="entry name" value="Short-chain dehydrogenase reductase"/>
    <property type="match status" value="1"/>
</dbReference>